<feature type="signal peptide" evidence="1">
    <location>
        <begin position="1"/>
        <end position="29"/>
    </location>
</feature>
<protein>
    <submittedName>
        <fullName evidence="2">Uncharacterized protein</fullName>
    </submittedName>
</protein>
<evidence type="ECO:0000256" key="1">
    <source>
        <dbReference type="SAM" id="SignalP"/>
    </source>
</evidence>
<dbReference type="AlphaFoldDB" id="A0A841EEX1"/>
<keyword evidence="3" id="KW-1185">Reference proteome</keyword>
<sequence length="234" mass="24160">MRLPGLLVAALTIAVGSAAVLLAEAPAAAHVVPSTTIELDVHDDDITATVTPPADDLATASGIDATGGGIDEDTAASITDYLGAHFDVTPHGRMWEIGFGDVAPARTRQWGTRTSPPVIVEAPLTPAHADDLRTFTLGYDAIIHQVVTADIFAILNSDWASGEFGSAWGLGTVAIDTATGRVAPLQVALDEGGLCQGFASMLALGTAHVAEGTDHQLFLLTLLLPAPLVAVERR</sequence>
<dbReference type="RefSeq" id="WP_184637002.1">
    <property type="nucleotide sequence ID" value="NZ_BAABKT010000001.1"/>
</dbReference>
<name>A0A841EEX1_9ACTN</name>
<accession>A0A841EEX1</accession>
<gene>
    <name evidence="2" type="ORF">HNR25_003630</name>
</gene>
<comment type="caution">
    <text evidence="2">The sequence shown here is derived from an EMBL/GenBank/DDBJ whole genome shotgun (WGS) entry which is preliminary data.</text>
</comment>
<dbReference type="EMBL" id="JACHLY010000001">
    <property type="protein sequence ID" value="MBB5999879.1"/>
    <property type="molecule type" value="Genomic_DNA"/>
</dbReference>
<proteinExistence type="predicted"/>
<evidence type="ECO:0000313" key="2">
    <source>
        <dbReference type="EMBL" id="MBB5999879.1"/>
    </source>
</evidence>
<reference evidence="2 3" key="1">
    <citation type="submission" date="2020-08" db="EMBL/GenBank/DDBJ databases">
        <title>Sequencing the genomes of 1000 actinobacteria strains.</title>
        <authorList>
            <person name="Klenk H.-P."/>
        </authorList>
    </citation>
    <scope>NUCLEOTIDE SEQUENCE [LARGE SCALE GENOMIC DNA]</scope>
    <source>
        <strain evidence="2 3">DSM 44593</strain>
    </source>
</reference>
<evidence type="ECO:0000313" key="3">
    <source>
        <dbReference type="Proteomes" id="UP000578077"/>
    </source>
</evidence>
<dbReference type="Proteomes" id="UP000578077">
    <property type="component" value="Unassembled WGS sequence"/>
</dbReference>
<organism evidence="2 3">
    <name type="scientific">Streptomonospora salina</name>
    <dbReference type="NCBI Taxonomy" id="104205"/>
    <lineage>
        <taxon>Bacteria</taxon>
        <taxon>Bacillati</taxon>
        <taxon>Actinomycetota</taxon>
        <taxon>Actinomycetes</taxon>
        <taxon>Streptosporangiales</taxon>
        <taxon>Nocardiopsidaceae</taxon>
        <taxon>Streptomonospora</taxon>
    </lineage>
</organism>
<feature type="chain" id="PRO_5038777913" evidence="1">
    <location>
        <begin position="30"/>
        <end position="234"/>
    </location>
</feature>
<keyword evidence="1" id="KW-0732">Signal</keyword>